<evidence type="ECO:0000313" key="3">
    <source>
        <dbReference type="EMBL" id="WNG50835.1"/>
    </source>
</evidence>
<dbReference type="RefSeq" id="WP_395810407.1">
    <property type="nucleotide sequence ID" value="NZ_CP043494.1"/>
</dbReference>
<evidence type="ECO:0008006" key="5">
    <source>
        <dbReference type="Google" id="ProtNLM"/>
    </source>
</evidence>
<dbReference type="Proteomes" id="UP001611383">
    <property type="component" value="Chromosome"/>
</dbReference>
<feature type="chain" id="PRO_5045072930" description="Lipoprotein" evidence="2">
    <location>
        <begin position="25"/>
        <end position="143"/>
    </location>
</feature>
<protein>
    <recommendedName>
        <fullName evidence="5">Lipoprotein</fullName>
    </recommendedName>
</protein>
<name>A0ABY9X609_9BACT</name>
<keyword evidence="2" id="KW-0732">Signal</keyword>
<proteinExistence type="predicted"/>
<gene>
    <name evidence="3" type="ORF">F0U60_46960</name>
</gene>
<evidence type="ECO:0000256" key="1">
    <source>
        <dbReference type="SAM" id="MobiDB-lite"/>
    </source>
</evidence>
<feature type="signal peptide" evidence="2">
    <location>
        <begin position="1"/>
        <end position="24"/>
    </location>
</feature>
<accession>A0ABY9X609</accession>
<evidence type="ECO:0000256" key="2">
    <source>
        <dbReference type="SAM" id="SignalP"/>
    </source>
</evidence>
<dbReference type="PROSITE" id="PS51257">
    <property type="entry name" value="PROKAR_LIPOPROTEIN"/>
    <property type="match status" value="1"/>
</dbReference>
<feature type="region of interest" description="Disordered" evidence="1">
    <location>
        <begin position="29"/>
        <end position="143"/>
    </location>
</feature>
<keyword evidence="4" id="KW-1185">Reference proteome</keyword>
<sequence length="143" mass="15038">MHDRGFKRWVVVGALASAAWLVSACESAQQPGNESFSPGFVRNPAQAGFNGTIKDIPTSIDPRTPQTEGTPGRSLPLDAGERALLEQQRQQGMGGSGGAAYEAQGPEGTMIEPANDEPAARSLPGESLEPADATQKPRKPLSR</sequence>
<reference evidence="3 4" key="1">
    <citation type="submission" date="2019-08" db="EMBL/GenBank/DDBJ databases">
        <title>Archangium and Cystobacter genomes.</title>
        <authorList>
            <person name="Chen I.-C.K."/>
            <person name="Wielgoss S."/>
        </authorList>
    </citation>
    <scope>NUCLEOTIDE SEQUENCE [LARGE SCALE GENOMIC DNA]</scope>
    <source>
        <strain evidence="3 4">Cbm 6</strain>
    </source>
</reference>
<dbReference type="EMBL" id="CP043494">
    <property type="protein sequence ID" value="WNG50835.1"/>
    <property type="molecule type" value="Genomic_DNA"/>
</dbReference>
<evidence type="ECO:0000313" key="4">
    <source>
        <dbReference type="Proteomes" id="UP001611383"/>
    </source>
</evidence>
<organism evidence="3 4">
    <name type="scientific">Archangium minus</name>
    <dbReference type="NCBI Taxonomy" id="83450"/>
    <lineage>
        <taxon>Bacteria</taxon>
        <taxon>Pseudomonadati</taxon>
        <taxon>Myxococcota</taxon>
        <taxon>Myxococcia</taxon>
        <taxon>Myxococcales</taxon>
        <taxon>Cystobacterineae</taxon>
        <taxon>Archangiaceae</taxon>
        <taxon>Archangium</taxon>
    </lineage>
</organism>